<feature type="signal peptide" evidence="7">
    <location>
        <begin position="1"/>
        <end position="26"/>
    </location>
</feature>
<evidence type="ECO:0000313" key="9">
    <source>
        <dbReference type="Proteomes" id="UP000602745"/>
    </source>
</evidence>
<gene>
    <name evidence="8" type="primary">modA</name>
    <name evidence="8" type="ORF">GCM10007276_33150</name>
</gene>
<evidence type="ECO:0000256" key="3">
    <source>
        <dbReference type="ARBA" id="ARBA00022723"/>
    </source>
</evidence>
<keyword evidence="3 6" id="KW-0479">Metal-binding</keyword>
<evidence type="ECO:0000256" key="2">
    <source>
        <dbReference type="ARBA" id="ARBA00022505"/>
    </source>
</evidence>
<evidence type="ECO:0000256" key="4">
    <source>
        <dbReference type="ARBA" id="ARBA00022729"/>
    </source>
</evidence>
<dbReference type="RefSeq" id="WP_188410943.1">
    <property type="nucleotide sequence ID" value="NZ_BMCP01000006.1"/>
</dbReference>
<comment type="subunit">
    <text evidence="5">The complex is composed of two ATP-binding proteins (ModC), two transmembrane proteins (ModB) and a solute-binding protein (ModA).</text>
</comment>
<feature type="chain" id="PRO_5035295498" evidence="7">
    <location>
        <begin position="27"/>
        <end position="265"/>
    </location>
</feature>
<dbReference type="GO" id="GO:0030288">
    <property type="term" value="C:outer membrane-bounded periplasmic space"/>
    <property type="evidence" value="ECO:0007669"/>
    <property type="project" value="TreeGrafter"/>
</dbReference>
<dbReference type="Gene3D" id="3.40.190.10">
    <property type="entry name" value="Periplasmic binding protein-like II"/>
    <property type="match status" value="2"/>
</dbReference>
<dbReference type="GO" id="GO:1901359">
    <property type="term" value="F:tungstate binding"/>
    <property type="evidence" value="ECO:0007669"/>
    <property type="project" value="UniProtKB-ARBA"/>
</dbReference>
<comment type="caution">
    <text evidence="8">The sequence shown here is derived from an EMBL/GenBank/DDBJ whole genome shotgun (WGS) entry which is preliminary data.</text>
</comment>
<proteinExistence type="inferred from homology"/>
<dbReference type="InterPro" id="IPR050682">
    <property type="entry name" value="ModA/WtpA"/>
</dbReference>
<reference evidence="8" key="1">
    <citation type="journal article" date="2014" name="Int. J. Syst. Evol. Microbiol.">
        <title>Complete genome sequence of Corynebacterium casei LMG S-19264T (=DSM 44701T), isolated from a smear-ripened cheese.</title>
        <authorList>
            <consortium name="US DOE Joint Genome Institute (JGI-PGF)"/>
            <person name="Walter F."/>
            <person name="Albersmeier A."/>
            <person name="Kalinowski J."/>
            <person name="Ruckert C."/>
        </authorList>
    </citation>
    <scope>NUCLEOTIDE SEQUENCE</scope>
    <source>
        <strain evidence="8">CCM 7684</strain>
    </source>
</reference>
<sequence>MISRFSRLALAFAVLAAALLPSSAFSEEKPLVIFAAASLKNALDHAATDWTKATGHQVSVSYAGSSALAKQIDQGAPADIFISADIPWMDDVDGKGLVAKGTRLNLLGNRLVLVAAPGYDGKPVDITQGFPLGRMLGDGRLAMADVEAVPAGRYGKAALTSLGVWADVEPKLAQAENVRAALALVARGEAPFGIVYATDARAEPEVKVIGAFPAGSHPAIIYPAAVLSSSSHEQARAFLDYLGGGEARTRFEDEGFTVLAKDEAS</sequence>
<feature type="binding site" evidence="6">
    <location>
        <position position="65"/>
    </location>
    <ligand>
        <name>molybdate</name>
        <dbReference type="ChEBI" id="CHEBI:36264"/>
    </ligand>
</feature>
<evidence type="ECO:0000256" key="7">
    <source>
        <dbReference type="SAM" id="SignalP"/>
    </source>
</evidence>
<dbReference type="FunFam" id="3.40.190.10:FF:000035">
    <property type="entry name" value="Molybdate ABC transporter substrate-binding protein"/>
    <property type="match status" value="1"/>
</dbReference>
<evidence type="ECO:0000256" key="1">
    <source>
        <dbReference type="ARBA" id="ARBA00009175"/>
    </source>
</evidence>
<dbReference type="GO" id="GO:0015689">
    <property type="term" value="P:molybdate ion transport"/>
    <property type="evidence" value="ECO:0007669"/>
    <property type="project" value="InterPro"/>
</dbReference>
<feature type="binding site" evidence="6">
    <location>
        <position position="151"/>
    </location>
    <ligand>
        <name>molybdate</name>
        <dbReference type="ChEBI" id="CHEBI:36264"/>
    </ligand>
</feature>
<dbReference type="PANTHER" id="PTHR30632:SF17">
    <property type="entry name" value="MOLYBDATE-BINDING PROTEIN MODA"/>
    <property type="match status" value="1"/>
</dbReference>
<feature type="binding site" evidence="6">
    <location>
        <position position="38"/>
    </location>
    <ligand>
        <name>molybdate</name>
        <dbReference type="ChEBI" id="CHEBI:36264"/>
    </ligand>
</feature>
<dbReference type="GO" id="GO:0030973">
    <property type="term" value="F:molybdate ion binding"/>
    <property type="evidence" value="ECO:0007669"/>
    <property type="project" value="TreeGrafter"/>
</dbReference>
<dbReference type="Pfam" id="PF13531">
    <property type="entry name" value="SBP_bac_11"/>
    <property type="match status" value="1"/>
</dbReference>
<dbReference type="AlphaFoldDB" id="A0A8J2YMP8"/>
<accession>A0A8J2YMP8</accession>
<dbReference type="InterPro" id="IPR005950">
    <property type="entry name" value="ModA"/>
</dbReference>
<feature type="binding site" evidence="6">
    <location>
        <position position="178"/>
    </location>
    <ligand>
        <name>molybdate</name>
        <dbReference type="ChEBI" id="CHEBI:36264"/>
    </ligand>
</feature>
<dbReference type="NCBIfam" id="TIGR01256">
    <property type="entry name" value="modA"/>
    <property type="match status" value="1"/>
</dbReference>
<dbReference type="PIRSF" id="PIRSF004846">
    <property type="entry name" value="ModA"/>
    <property type="match status" value="1"/>
</dbReference>
<evidence type="ECO:0000256" key="6">
    <source>
        <dbReference type="PIRSR" id="PIRSR004846-1"/>
    </source>
</evidence>
<organism evidence="8 9">
    <name type="scientific">Agaricicola taiwanensis</name>
    <dbReference type="NCBI Taxonomy" id="591372"/>
    <lineage>
        <taxon>Bacteria</taxon>
        <taxon>Pseudomonadati</taxon>
        <taxon>Pseudomonadota</taxon>
        <taxon>Alphaproteobacteria</taxon>
        <taxon>Rhodobacterales</taxon>
        <taxon>Paracoccaceae</taxon>
        <taxon>Agaricicola</taxon>
    </lineage>
</organism>
<keyword evidence="4 7" id="KW-0732">Signal</keyword>
<dbReference type="NCBIfam" id="NF007958">
    <property type="entry name" value="PRK10677.1"/>
    <property type="match status" value="1"/>
</dbReference>
<dbReference type="EMBL" id="BMCP01000006">
    <property type="protein sequence ID" value="GGE53497.1"/>
    <property type="molecule type" value="Genomic_DNA"/>
</dbReference>
<keyword evidence="2 6" id="KW-0500">Molybdenum</keyword>
<dbReference type="Proteomes" id="UP000602745">
    <property type="component" value="Unassembled WGS sequence"/>
</dbReference>
<name>A0A8J2YMP8_9RHOB</name>
<comment type="similarity">
    <text evidence="1">Belongs to the bacterial solute-binding protein ModA family.</text>
</comment>
<dbReference type="SUPFAM" id="SSF53850">
    <property type="entry name" value="Periplasmic binding protein-like II"/>
    <property type="match status" value="1"/>
</dbReference>
<protein>
    <submittedName>
        <fullName evidence="8">Molybdate ABC transporter substrate-binding protein</fullName>
    </submittedName>
</protein>
<dbReference type="GO" id="GO:0046872">
    <property type="term" value="F:metal ion binding"/>
    <property type="evidence" value="ECO:0007669"/>
    <property type="project" value="UniProtKB-KW"/>
</dbReference>
<reference evidence="8" key="2">
    <citation type="submission" date="2020-09" db="EMBL/GenBank/DDBJ databases">
        <authorList>
            <person name="Sun Q."/>
            <person name="Sedlacek I."/>
        </authorList>
    </citation>
    <scope>NUCLEOTIDE SEQUENCE</scope>
    <source>
        <strain evidence="8">CCM 7684</strain>
    </source>
</reference>
<feature type="binding site" evidence="6">
    <location>
        <position position="196"/>
    </location>
    <ligand>
        <name>molybdate</name>
        <dbReference type="ChEBI" id="CHEBI:36264"/>
    </ligand>
</feature>
<dbReference type="CDD" id="cd13536">
    <property type="entry name" value="PBP2_EcModA"/>
    <property type="match status" value="1"/>
</dbReference>
<evidence type="ECO:0000256" key="5">
    <source>
        <dbReference type="ARBA" id="ARBA00062515"/>
    </source>
</evidence>
<evidence type="ECO:0000313" key="8">
    <source>
        <dbReference type="EMBL" id="GGE53497.1"/>
    </source>
</evidence>
<dbReference type="PANTHER" id="PTHR30632">
    <property type="entry name" value="MOLYBDATE-BINDING PERIPLASMIC PROTEIN"/>
    <property type="match status" value="1"/>
</dbReference>
<keyword evidence="9" id="KW-1185">Reference proteome</keyword>